<reference evidence="5 6" key="1">
    <citation type="submission" date="2022-03" db="EMBL/GenBank/DDBJ databases">
        <authorList>
            <person name="Nunn A."/>
            <person name="Chopra R."/>
            <person name="Nunn A."/>
            <person name="Contreras Garrido A."/>
        </authorList>
    </citation>
    <scope>NUCLEOTIDE SEQUENCE [LARGE SCALE GENOMIC DNA]</scope>
</reference>
<dbReference type="Proteomes" id="UP000836841">
    <property type="component" value="Chromosome 6"/>
</dbReference>
<dbReference type="InterPro" id="IPR046449">
    <property type="entry name" value="DEGP_PDZ_sf"/>
</dbReference>
<keyword evidence="1" id="KW-0645">Protease</keyword>
<dbReference type="Gene3D" id="3.20.190.20">
    <property type="match status" value="1"/>
</dbReference>
<gene>
    <name evidence="5" type="ORF">TAV2_LOCUS21315</name>
</gene>
<evidence type="ECO:0000313" key="6">
    <source>
        <dbReference type="Proteomes" id="UP000836841"/>
    </source>
</evidence>
<proteinExistence type="predicted"/>
<organism evidence="5 6">
    <name type="scientific">Thlaspi arvense</name>
    <name type="common">Field penny-cress</name>
    <dbReference type="NCBI Taxonomy" id="13288"/>
    <lineage>
        <taxon>Eukaryota</taxon>
        <taxon>Viridiplantae</taxon>
        <taxon>Streptophyta</taxon>
        <taxon>Embryophyta</taxon>
        <taxon>Tracheophyta</taxon>
        <taxon>Spermatophyta</taxon>
        <taxon>Magnoliopsida</taxon>
        <taxon>eudicotyledons</taxon>
        <taxon>Gunneridae</taxon>
        <taxon>Pentapetalae</taxon>
        <taxon>rosids</taxon>
        <taxon>malvids</taxon>
        <taxon>Brassicales</taxon>
        <taxon>Brassicaceae</taxon>
        <taxon>Thlaspideae</taxon>
        <taxon>Thlaspi</taxon>
    </lineage>
</organism>
<evidence type="ECO:0000313" key="5">
    <source>
        <dbReference type="EMBL" id="CAH2069945.1"/>
    </source>
</evidence>
<dbReference type="Pfam" id="PF17815">
    <property type="entry name" value="PDZ_3"/>
    <property type="match status" value="1"/>
</dbReference>
<dbReference type="GO" id="GO:0004252">
    <property type="term" value="F:serine-type endopeptidase activity"/>
    <property type="evidence" value="ECO:0007669"/>
    <property type="project" value="TreeGrafter"/>
</dbReference>
<dbReference type="EMBL" id="OU466862">
    <property type="protein sequence ID" value="CAH2069945.1"/>
    <property type="molecule type" value="Genomic_DNA"/>
</dbReference>
<feature type="domain" description="Protease Do-like PDZ" evidence="4">
    <location>
        <begin position="2"/>
        <end position="80"/>
    </location>
</feature>
<evidence type="ECO:0000256" key="2">
    <source>
        <dbReference type="ARBA" id="ARBA00022801"/>
    </source>
</evidence>
<dbReference type="GO" id="GO:0006508">
    <property type="term" value="P:proteolysis"/>
    <property type="evidence" value="ECO:0007669"/>
    <property type="project" value="UniProtKB-KW"/>
</dbReference>
<dbReference type="PANTHER" id="PTHR45980">
    <property type="match status" value="1"/>
</dbReference>
<keyword evidence="3" id="KW-0720">Serine protease</keyword>
<protein>
    <recommendedName>
        <fullName evidence="4">Protease Do-like PDZ domain-containing protein</fullName>
    </recommendedName>
</protein>
<evidence type="ECO:0000256" key="1">
    <source>
        <dbReference type="ARBA" id="ARBA00022670"/>
    </source>
</evidence>
<keyword evidence="6" id="KW-1185">Reference proteome</keyword>
<dbReference type="AlphaFoldDB" id="A0AAU9SND3"/>
<evidence type="ECO:0000259" key="4">
    <source>
        <dbReference type="Pfam" id="PF17815"/>
    </source>
</evidence>
<accession>A0AAU9SND3</accession>
<keyword evidence="2" id="KW-0378">Hydrolase</keyword>
<dbReference type="InterPro" id="IPR041517">
    <property type="entry name" value="DEGP_PDZ"/>
</dbReference>
<evidence type="ECO:0000256" key="3">
    <source>
        <dbReference type="ARBA" id="ARBA00022825"/>
    </source>
</evidence>
<dbReference type="PANTHER" id="PTHR45980:SF9">
    <property type="entry name" value="PROTEASE DO-LIKE 10, MITOCHONDRIAL-RELATED"/>
    <property type="match status" value="1"/>
</dbReference>
<name>A0AAU9SND3_THLAR</name>
<sequence length="81" mass="9431">MVLFDKINIGYADFTDLQVERVNGVELKNMQQLRKLIKSCRTEDLRLDLEKGKVIVLNYKSAKEESWLILKRYGIASPTSR</sequence>